<dbReference type="Gene3D" id="3.90.640.10">
    <property type="entry name" value="Actin, Chain A, domain 4"/>
    <property type="match status" value="1"/>
</dbReference>
<dbReference type="GO" id="GO:0140662">
    <property type="term" value="F:ATP-dependent protein folding chaperone"/>
    <property type="evidence" value="ECO:0007669"/>
    <property type="project" value="InterPro"/>
</dbReference>
<dbReference type="InterPro" id="IPR043129">
    <property type="entry name" value="ATPase_NBD"/>
</dbReference>
<dbReference type="Gene3D" id="3.30.420.40">
    <property type="match status" value="2"/>
</dbReference>
<reference evidence="4" key="2">
    <citation type="journal article" date="2021" name="PeerJ">
        <title>Extensive microbial diversity within the chicken gut microbiome revealed by metagenomics and culture.</title>
        <authorList>
            <person name="Gilroy R."/>
            <person name="Ravi A."/>
            <person name="Getino M."/>
            <person name="Pursley I."/>
            <person name="Horton D.L."/>
            <person name="Alikhan N.F."/>
            <person name="Baker D."/>
            <person name="Gharbi K."/>
            <person name="Hall N."/>
            <person name="Watson M."/>
            <person name="Adriaenssens E.M."/>
            <person name="Foster-Nyarko E."/>
            <person name="Jarju S."/>
            <person name="Secka A."/>
            <person name="Antonio M."/>
            <person name="Oren A."/>
            <person name="Chaudhuri R.R."/>
            <person name="La Ragione R."/>
            <person name="Hildebrand F."/>
            <person name="Pallen M.J."/>
        </authorList>
    </citation>
    <scope>NUCLEOTIDE SEQUENCE</scope>
    <source>
        <strain evidence="4">ChiGjej1B1-1684</strain>
    </source>
</reference>
<dbReference type="EMBL" id="DVNG01000068">
    <property type="protein sequence ID" value="HIU50321.1"/>
    <property type="molecule type" value="Genomic_DNA"/>
</dbReference>
<dbReference type="GO" id="GO:0005524">
    <property type="term" value="F:ATP binding"/>
    <property type="evidence" value="ECO:0007669"/>
    <property type="project" value="UniProtKB-KW"/>
</dbReference>
<name>A0A9D1LYP3_9FIRM</name>
<reference evidence="4" key="1">
    <citation type="submission" date="2020-10" db="EMBL/GenBank/DDBJ databases">
        <authorList>
            <person name="Gilroy R."/>
        </authorList>
    </citation>
    <scope>NUCLEOTIDE SEQUENCE</scope>
    <source>
        <strain evidence="4">ChiGjej1B1-1684</strain>
    </source>
</reference>
<evidence type="ECO:0000256" key="2">
    <source>
        <dbReference type="ARBA" id="ARBA00022840"/>
    </source>
</evidence>
<dbReference type="PANTHER" id="PTHR42749:SF1">
    <property type="entry name" value="CELL SHAPE-DETERMINING PROTEIN MREB"/>
    <property type="match status" value="1"/>
</dbReference>
<keyword evidence="1" id="KW-0547">Nucleotide-binding</keyword>
<keyword evidence="2" id="KW-0067">ATP-binding</keyword>
<evidence type="ECO:0000313" key="5">
    <source>
        <dbReference type="Proteomes" id="UP000824118"/>
    </source>
</evidence>
<dbReference type="SUPFAM" id="SSF53067">
    <property type="entry name" value="Actin-like ATPase domain"/>
    <property type="match status" value="2"/>
</dbReference>
<organism evidence="4 5">
    <name type="scientific">Candidatus Limousia pullorum</name>
    <dbReference type="NCBI Taxonomy" id="2840860"/>
    <lineage>
        <taxon>Bacteria</taxon>
        <taxon>Bacillati</taxon>
        <taxon>Bacillota</taxon>
        <taxon>Clostridia</taxon>
        <taxon>Eubacteriales</taxon>
        <taxon>Oscillospiraceae</taxon>
        <taxon>Oscillospiraceae incertae sedis</taxon>
        <taxon>Candidatus Limousia</taxon>
    </lineage>
</organism>
<dbReference type="PANTHER" id="PTHR42749">
    <property type="entry name" value="CELL SHAPE-DETERMINING PROTEIN MREB"/>
    <property type="match status" value="1"/>
</dbReference>
<accession>A0A9D1LYP3</accession>
<proteinExistence type="predicted"/>
<dbReference type="Proteomes" id="UP000824118">
    <property type="component" value="Unassembled WGS sequence"/>
</dbReference>
<evidence type="ECO:0000256" key="1">
    <source>
        <dbReference type="ARBA" id="ARBA00022741"/>
    </source>
</evidence>
<gene>
    <name evidence="4" type="ORF">IAD22_04845</name>
</gene>
<dbReference type="Pfam" id="PF00012">
    <property type="entry name" value="HSP70"/>
    <property type="match status" value="1"/>
</dbReference>
<dbReference type="AlphaFoldDB" id="A0A9D1LYP3"/>
<protein>
    <submittedName>
        <fullName evidence="4">Hsp70 family protein</fullName>
    </submittedName>
</protein>
<keyword evidence="3" id="KW-0143">Chaperone</keyword>
<evidence type="ECO:0000256" key="3">
    <source>
        <dbReference type="ARBA" id="ARBA00023186"/>
    </source>
</evidence>
<evidence type="ECO:0000313" key="4">
    <source>
        <dbReference type="EMBL" id="HIU50321.1"/>
    </source>
</evidence>
<dbReference type="InterPro" id="IPR013126">
    <property type="entry name" value="Hsp_70_fam"/>
</dbReference>
<sequence>MNLGFDFGSTYSMLSYYDPVDDAVKAVQSLEGSKYIPSIACFDYDNNIITGQSAKDLLASEPERQAFRAFKMLLPECDLKKLRKRGYTEECSPRYVAKEFIKQQMELAKDYCSTERFENLIICIPAVWNTELYTMSGKAILRDICRELDMADKVTVVTEPAAASAYFAYNYNKNTKKLYDGLILIVDYGGGTLDITLTKVNTVEREDGVQSMEIDVLGQTGAGENHGDNLGDAGIAYMEGVVKLAIEKNDIPAPEYDGYFLKALNFLESALIRNSRALSDRLRRKYGNVAERMAKDENPFTTLSYKGKPIKVTYSTLYEAYDKIIKPVLAEQLDRVNEEYLKLENIDKYTASDGFKIALVGGFGQFFLVQKQVWDYFHISDTVGDYRLQNLSYAQGQNGQALDSGKEDAISYGAALISGGVITMRKTAKLSVGLFTTRNGEETFDFAIKYRSELEYGKVSYLNKSIFYSGRSSSDPSKSPWVFAIGQGKNFNKAYRMVPLKEKQALLEKIATGSYTFGFSVDESDVYTFHVVPLDMETNEKLEDKATKMSLGNFSDIFGPNVIYEERNAFYKKED</sequence>
<comment type="caution">
    <text evidence="4">The sequence shown here is derived from an EMBL/GenBank/DDBJ whole genome shotgun (WGS) entry which is preliminary data.</text>
</comment>